<evidence type="ECO:0000256" key="5">
    <source>
        <dbReference type="ARBA" id="ARBA00009644"/>
    </source>
</evidence>
<dbReference type="InterPro" id="IPR048524">
    <property type="entry name" value="Lamp2-like_TM"/>
</dbReference>
<evidence type="ECO:0000313" key="25">
    <source>
        <dbReference type="EMBL" id="KAG5675937.1"/>
    </source>
</evidence>
<dbReference type="Pfam" id="PF01299">
    <property type="entry name" value="Lamp2-like_luminal"/>
    <property type="match status" value="1"/>
</dbReference>
<feature type="domain" description="Lysosome-associated membrane glycoprotein 2-like luminal" evidence="23">
    <location>
        <begin position="32"/>
        <end position="177"/>
    </location>
</feature>
<accession>A0A9J6C162</accession>
<evidence type="ECO:0000256" key="11">
    <source>
        <dbReference type="ARBA" id="ARBA00023136"/>
    </source>
</evidence>
<evidence type="ECO:0000256" key="12">
    <source>
        <dbReference type="ARBA" id="ARBA00023180"/>
    </source>
</evidence>
<comment type="caution">
    <text evidence="25">The sequence shown here is derived from an EMBL/GenBank/DDBJ whole genome shotgun (WGS) entry which is preliminary data.</text>
</comment>
<reference evidence="25" key="1">
    <citation type="submission" date="2021-03" db="EMBL/GenBank/DDBJ databases">
        <title>Chromosome level genome of the anhydrobiotic midge Polypedilum vanderplanki.</title>
        <authorList>
            <person name="Yoshida Y."/>
            <person name="Kikawada T."/>
            <person name="Gusev O."/>
        </authorList>
    </citation>
    <scope>NUCLEOTIDE SEQUENCE</scope>
    <source>
        <strain evidence="25">NIAS01</strain>
        <tissue evidence="25">Whole body or cell culture</tissue>
    </source>
</reference>
<dbReference type="PANTHER" id="PTHR11506">
    <property type="entry name" value="LYSOSOME-ASSOCIATED MEMBRANE GLYCOPROTEIN"/>
    <property type="match status" value="1"/>
</dbReference>
<dbReference type="InterPro" id="IPR002000">
    <property type="entry name" value="Lysosome-assoc_membr_glycop"/>
</dbReference>
<feature type="chain" id="PRO_5039903621" description="Lysosome-associated membrane glycoprotein 5" evidence="22">
    <location>
        <begin position="25"/>
        <end position="234"/>
    </location>
</feature>
<keyword evidence="9 21" id="KW-1133">Transmembrane helix</keyword>
<gene>
    <name evidence="25" type="ORF">PVAND_005794</name>
</gene>
<dbReference type="GO" id="GO:0005765">
    <property type="term" value="C:lysosomal membrane"/>
    <property type="evidence" value="ECO:0007669"/>
    <property type="project" value="TreeGrafter"/>
</dbReference>
<evidence type="ECO:0000256" key="15">
    <source>
        <dbReference type="ARBA" id="ARBA00029428"/>
    </source>
</evidence>
<feature type="domain" description="Lysosome-associated membrane glycoprotein 2-like transmembrane" evidence="24">
    <location>
        <begin position="199"/>
        <end position="227"/>
    </location>
</feature>
<keyword evidence="11 20" id="KW-0472">Membrane</keyword>
<dbReference type="PRINTS" id="PR00336">
    <property type="entry name" value="LYSASSOCTDMP"/>
</dbReference>
<evidence type="ECO:0000256" key="10">
    <source>
        <dbReference type="ARBA" id="ARBA00023018"/>
    </source>
</evidence>
<keyword evidence="14" id="KW-0968">Cytoplasmic vesicle</keyword>
<evidence type="ECO:0000256" key="8">
    <source>
        <dbReference type="ARBA" id="ARBA00022753"/>
    </source>
</evidence>
<dbReference type="OrthoDB" id="6232933at2759"/>
<comment type="function">
    <text evidence="16">Plays a role in short-term synaptic plasticity in a subset of GABAergic neurons in the brain.</text>
</comment>
<evidence type="ECO:0000256" key="7">
    <source>
        <dbReference type="ARBA" id="ARBA00022729"/>
    </source>
</evidence>
<evidence type="ECO:0000256" key="21">
    <source>
        <dbReference type="SAM" id="Phobius"/>
    </source>
</evidence>
<evidence type="ECO:0000256" key="2">
    <source>
        <dbReference type="ARBA" id="ARBA00004158"/>
    </source>
</evidence>
<dbReference type="PROSITE" id="PS51407">
    <property type="entry name" value="LAMP_3"/>
    <property type="match status" value="1"/>
</dbReference>
<evidence type="ECO:0000256" key="22">
    <source>
        <dbReference type="SAM" id="SignalP"/>
    </source>
</evidence>
<sequence>MNRSTDLSICLFFGLAILFAGVNCEFTGWFVKSSDNKICLMVEMDIKTNITYTTKDNKTVFGEYIIPNKNTRVNDESKCTDKEDKLSVSWLEGNFSMKFEQNNGTYDLTNFVININVTKVFNNSAANQTVLIKYVDDGMLFKTQGNFSYHCNREQMLNNTSDNNTITISGVQFEAFRNSNTMIFSLAKDCDSNIKPDIVPIAVGLSLIALIIIVLIAYIVGRRRQQARGYLNIM</sequence>
<evidence type="ECO:0000256" key="16">
    <source>
        <dbReference type="ARBA" id="ARBA00053950"/>
    </source>
</evidence>
<dbReference type="GO" id="GO:0072594">
    <property type="term" value="P:establishment of protein localization to organelle"/>
    <property type="evidence" value="ECO:0007669"/>
    <property type="project" value="TreeGrafter"/>
</dbReference>
<feature type="transmembrane region" description="Helical" evidence="21">
    <location>
        <begin position="198"/>
        <end position="220"/>
    </location>
</feature>
<evidence type="ECO:0000256" key="6">
    <source>
        <dbReference type="ARBA" id="ARBA00022692"/>
    </source>
</evidence>
<dbReference type="PANTHER" id="PTHR11506:SF35">
    <property type="entry name" value="LYSOSOME-ASSOCIATED MEMBRANE GLYCOPROTEIN 5"/>
    <property type="match status" value="1"/>
</dbReference>
<evidence type="ECO:0000313" key="26">
    <source>
        <dbReference type="Proteomes" id="UP001107558"/>
    </source>
</evidence>
<dbReference type="GO" id="GO:0031902">
    <property type="term" value="C:late endosome membrane"/>
    <property type="evidence" value="ECO:0007669"/>
    <property type="project" value="TreeGrafter"/>
</dbReference>
<keyword evidence="6 20" id="KW-0812">Transmembrane</keyword>
<comment type="subcellular location">
    <subcellularLocation>
        <location evidence="4">Cell projection</location>
        <location evidence="4">Dendrite</location>
    </subcellularLocation>
    <subcellularLocation>
        <location evidence="17">Cell projection</location>
        <location evidence="17">Growth cone membrane</location>
        <topology evidence="17">Single-pass type I membrane protein</topology>
    </subcellularLocation>
    <subcellularLocation>
        <location evidence="15">Cytoplasmic vesicle</location>
        <location evidence="15">Secretory vesicle</location>
        <location evidence="15">Synaptic vesicle membrane</location>
        <topology evidence="15">Single-pass type I membrane protein</topology>
    </subcellularLocation>
    <subcellularLocation>
        <location evidence="2">Early endosome membrane</location>
        <topology evidence="2">Single-pass type I membrane protein</topology>
    </subcellularLocation>
    <subcellularLocation>
        <location evidence="1">Endoplasmic reticulum-Golgi intermediate compartment membrane</location>
        <topology evidence="1">Single-pass type I membrane protein</topology>
    </subcellularLocation>
    <subcellularLocation>
        <location evidence="20">Membrane</location>
        <topology evidence="20">Single-pass type I membrane protein</topology>
    </subcellularLocation>
    <subcellularLocation>
        <location evidence="3">Recycling endosome</location>
    </subcellularLocation>
</comment>
<evidence type="ECO:0000256" key="3">
    <source>
        <dbReference type="ARBA" id="ARBA00004172"/>
    </source>
</evidence>
<dbReference type="AlphaFoldDB" id="A0A9J6C162"/>
<evidence type="ECO:0000256" key="13">
    <source>
        <dbReference type="ARBA" id="ARBA00023273"/>
    </source>
</evidence>
<dbReference type="GO" id="GO:0005886">
    <property type="term" value="C:plasma membrane"/>
    <property type="evidence" value="ECO:0007669"/>
    <property type="project" value="UniProtKB-SubCell"/>
</dbReference>
<evidence type="ECO:0000259" key="23">
    <source>
        <dbReference type="Pfam" id="PF01299"/>
    </source>
</evidence>
<keyword evidence="12" id="KW-0325">Glycoprotein</keyword>
<evidence type="ECO:0000256" key="19">
    <source>
        <dbReference type="ARBA" id="ARBA00076257"/>
    </source>
</evidence>
<evidence type="ECO:0000256" key="1">
    <source>
        <dbReference type="ARBA" id="ARBA00004151"/>
    </source>
</evidence>
<proteinExistence type="inferred from homology"/>
<evidence type="ECO:0000256" key="14">
    <source>
        <dbReference type="ARBA" id="ARBA00023329"/>
    </source>
</evidence>
<evidence type="ECO:0000259" key="24">
    <source>
        <dbReference type="Pfam" id="PF21222"/>
    </source>
</evidence>
<keyword evidence="13" id="KW-0966">Cell projection</keyword>
<evidence type="ECO:0000256" key="17">
    <source>
        <dbReference type="ARBA" id="ARBA00060492"/>
    </source>
</evidence>
<keyword evidence="7 22" id="KW-0732">Signal</keyword>
<dbReference type="InterPro" id="IPR048528">
    <property type="entry name" value="Lamp2-like_luminal"/>
</dbReference>
<feature type="signal peptide" evidence="22">
    <location>
        <begin position="1"/>
        <end position="24"/>
    </location>
</feature>
<evidence type="ECO:0000256" key="18">
    <source>
        <dbReference type="ARBA" id="ARBA00074379"/>
    </source>
</evidence>
<dbReference type="Pfam" id="PF21222">
    <property type="entry name" value="Lamp2_2nd"/>
    <property type="match status" value="1"/>
</dbReference>
<keyword evidence="26" id="KW-1185">Reference proteome</keyword>
<name>A0A9J6C162_POLVA</name>
<protein>
    <recommendedName>
        <fullName evidence="18">Lysosome-associated membrane glycoprotein 5</fullName>
    </recommendedName>
    <alternativeName>
        <fullName evidence="19">Lysosome-associated membrane protein 5</fullName>
    </alternativeName>
</protein>
<dbReference type="Gene3D" id="2.40.160.110">
    <property type="match status" value="1"/>
</dbReference>
<evidence type="ECO:0000256" key="9">
    <source>
        <dbReference type="ARBA" id="ARBA00022989"/>
    </source>
</evidence>
<keyword evidence="10" id="KW-0770">Synapse</keyword>
<evidence type="ECO:0000256" key="20">
    <source>
        <dbReference type="PROSITE-ProRule" id="PRU00740"/>
    </source>
</evidence>
<evidence type="ECO:0000256" key="4">
    <source>
        <dbReference type="ARBA" id="ARBA00004279"/>
    </source>
</evidence>
<comment type="caution">
    <text evidence="20">Lacks conserved residue(s) required for the propagation of feature annotation.</text>
</comment>
<dbReference type="EMBL" id="JADBJN010000002">
    <property type="protein sequence ID" value="KAG5675937.1"/>
    <property type="molecule type" value="Genomic_DNA"/>
</dbReference>
<keyword evidence="8" id="KW-0967">Endosome</keyword>
<dbReference type="Proteomes" id="UP001107558">
    <property type="component" value="Chromosome 2"/>
</dbReference>
<organism evidence="25 26">
    <name type="scientific">Polypedilum vanderplanki</name>
    <name type="common">Sleeping chironomid midge</name>
    <dbReference type="NCBI Taxonomy" id="319348"/>
    <lineage>
        <taxon>Eukaryota</taxon>
        <taxon>Metazoa</taxon>
        <taxon>Ecdysozoa</taxon>
        <taxon>Arthropoda</taxon>
        <taxon>Hexapoda</taxon>
        <taxon>Insecta</taxon>
        <taxon>Pterygota</taxon>
        <taxon>Neoptera</taxon>
        <taxon>Endopterygota</taxon>
        <taxon>Diptera</taxon>
        <taxon>Nematocera</taxon>
        <taxon>Chironomoidea</taxon>
        <taxon>Chironomidae</taxon>
        <taxon>Chironominae</taxon>
        <taxon>Polypedilum</taxon>
        <taxon>Polypedilum</taxon>
    </lineage>
</organism>
<comment type="similarity">
    <text evidence="5 20">Belongs to the LAMP family.</text>
</comment>